<name>A0A8J5LUZ4_ZINOF</name>
<dbReference type="EMBL" id="JACMSC010000004">
    <property type="protein sequence ID" value="KAG6524116.1"/>
    <property type="molecule type" value="Genomic_DNA"/>
</dbReference>
<evidence type="ECO:0000256" key="2">
    <source>
        <dbReference type="ARBA" id="ARBA00022723"/>
    </source>
</evidence>
<dbReference type="SMART" id="SM00614">
    <property type="entry name" value="ZnF_BED"/>
    <property type="match status" value="1"/>
</dbReference>
<keyword evidence="5" id="KW-0539">Nucleus</keyword>
<comment type="subcellular location">
    <subcellularLocation>
        <location evidence="1">Nucleus</location>
    </subcellularLocation>
</comment>
<keyword evidence="2" id="KW-0479">Metal-binding</keyword>
<dbReference type="InterPro" id="IPR052035">
    <property type="entry name" value="ZnF_BED_domain_contain"/>
</dbReference>
<evidence type="ECO:0000256" key="3">
    <source>
        <dbReference type="ARBA" id="ARBA00022771"/>
    </source>
</evidence>
<dbReference type="SUPFAM" id="SSF53098">
    <property type="entry name" value="Ribonuclease H-like"/>
    <property type="match status" value="1"/>
</dbReference>
<accession>A0A8J5LUZ4</accession>
<comment type="caution">
    <text evidence="6">The sequence shown here is derived from an EMBL/GenBank/DDBJ whole genome shotgun (WGS) entry which is preliminary data.</text>
</comment>
<dbReference type="PANTHER" id="PTHR46481:SF10">
    <property type="entry name" value="ZINC FINGER BED DOMAIN-CONTAINING PROTEIN 39"/>
    <property type="match status" value="1"/>
</dbReference>
<evidence type="ECO:0000256" key="5">
    <source>
        <dbReference type="ARBA" id="ARBA00023242"/>
    </source>
</evidence>
<protein>
    <recommendedName>
        <fullName evidence="8">BED-type domain-containing protein</fullName>
    </recommendedName>
</protein>
<evidence type="ECO:0000256" key="1">
    <source>
        <dbReference type="ARBA" id="ARBA00004123"/>
    </source>
</evidence>
<sequence>MHMEPMNVGLVNIPVNLELVSTEAMDAETSPITTRRRRKKSMVWEQFTVEVVSGGHTKARCKLCKQTFAYSKGSKLHMPCKDDILHEYPLHMVENSAFVSFVQSLQSQLNIFDANTMEGEILSIYCKEKQSLMHTFQIMPGRISLTVGLWTTSQTLGYICLSGQFIDSEWKLHRRMLNFFMVSSPHSQNALSVAISISLSDWNMKSKLFNITLDNDCSLHDIYGVNLRDHLSNKNALMLKGQFFVVRCYANILNVVAKDLITSIQEIAYNIRESVKLIKVSQWTEKN</sequence>
<dbReference type="PANTHER" id="PTHR46481">
    <property type="entry name" value="ZINC FINGER BED DOMAIN-CONTAINING PROTEIN 4"/>
    <property type="match status" value="1"/>
</dbReference>
<keyword evidence="7" id="KW-1185">Reference proteome</keyword>
<keyword evidence="4" id="KW-0862">Zinc</keyword>
<evidence type="ECO:0000256" key="4">
    <source>
        <dbReference type="ARBA" id="ARBA00022833"/>
    </source>
</evidence>
<proteinExistence type="predicted"/>
<reference evidence="6 7" key="1">
    <citation type="submission" date="2020-08" db="EMBL/GenBank/DDBJ databases">
        <title>Plant Genome Project.</title>
        <authorList>
            <person name="Zhang R.-G."/>
        </authorList>
    </citation>
    <scope>NUCLEOTIDE SEQUENCE [LARGE SCALE GENOMIC DNA]</scope>
    <source>
        <tissue evidence="6">Rhizome</tissue>
    </source>
</reference>
<dbReference type="GO" id="GO:0005634">
    <property type="term" value="C:nucleus"/>
    <property type="evidence" value="ECO:0007669"/>
    <property type="project" value="UniProtKB-SubCell"/>
</dbReference>
<dbReference type="GO" id="GO:0008270">
    <property type="term" value="F:zinc ion binding"/>
    <property type="evidence" value="ECO:0007669"/>
    <property type="project" value="UniProtKB-KW"/>
</dbReference>
<keyword evidence="3" id="KW-0863">Zinc-finger</keyword>
<dbReference type="Proteomes" id="UP000734854">
    <property type="component" value="Unassembled WGS sequence"/>
</dbReference>
<evidence type="ECO:0008006" key="8">
    <source>
        <dbReference type="Google" id="ProtNLM"/>
    </source>
</evidence>
<dbReference type="InterPro" id="IPR012337">
    <property type="entry name" value="RNaseH-like_sf"/>
</dbReference>
<organism evidence="6 7">
    <name type="scientific">Zingiber officinale</name>
    <name type="common">Ginger</name>
    <name type="synonym">Amomum zingiber</name>
    <dbReference type="NCBI Taxonomy" id="94328"/>
    <lineage>
        <taxon>Eukaryota</taxon>
        <taxon>Viridiplantae</taxon>
        <taxon>Streptophyta</taxon>
        <taxon>Embryophyta</taxon>
        <taxon>Tracheophyta</taxon>
        <taxon>Spermatophyta</taxon>
        <taxon>Magnoliopsida</taxon>
        <taxon>Liliopsida</taxon>
        <taxon>Zingiberales</taxon>
        <taxon>Zingiberaceae</taxon>
        <taxon>Zingiber</taxon>
    </lineage>
</organism>
<evidence type="ECO:0000313" key="6">
    <source>
        <dbReference type="EMBL" id="KAG6524116.1"/>
    </source>
</evidence>
<dbReference type="AlphaFoldDB" id="A0A8J5LUZ4"/>
<gene>
    <name evidence="6" type="ORF">ZIOFF_014007</name>
</gene>
<evidence type="ECO:0000313" key="7">
    <source>
        <dbReference type="Proteomes" id="UP000734854"/>
    </source>
</evidence>